<gene>
    <name evidence="1" type="ORF">OCBIM_22039685mg</name>
</gene>
<evidence type="ECO:0000313" key="1">
    <source>
        <dbReference type="EMBL" id="KOF95068.1"/>
    </source>
</evidence>
<name>A0A0L8I0N4_OCTBM</name>
<proteinExistence type="predicted"/>
<dbReference type="EMBL" id="KQ416813">
    <property type="protein sequence ID" value="KOF95068.1"/>
    <property type="molecule type" value="Genomic_DNA"/>
</dbReference>
<feature type="non-terminal residue" evidence="1">
    <location>
        <position position="1"/>
    </location>
</feature>
<dbReference type="AlphaFoldDB" id="A0A0L8I0N4"/>
<dbReference type="OrthoDB" id="6107414at2759"/>
<sequence length="253" mass="28643">KKKCQQYIDDYLQYGFIKNSTDPKQPFCIMCHQSLSNESLKPSRLSDQIRRKHPEKVDKPIKYSEGLKTDFENRSTVKSLFKKQTKINDGGLIASYKIAEIIAKTCCAHTVAEKIIVSAVEAVISEVMNQQDLSSIIKVLPLSNDSICRRINEMSDLLFVKLLETDTTGTSIFSAVKVFFEEKEIPYYENLVSCASGGTMSMVVRHKGFISYLKKLCPQILVIHCVLHRHKLVAKNISPILNQLLNTVVKTLL</sequence>
<protein>
    <recommendedName>
        <fullName evidence="2">DUF4371 domain-containing protein</fullName>
    </recommendedName>
</protein>
<accession>A0A0L8I0N4</accession>
<reference evidence="1" key="1">
    <citation type="submission" date="2015-07" db="EMBL/GenBank/DDBJ databases">
        <title>MeaNS - Measles Nucleotide Surveillance Program.</title>
        <authorList>
            <person name="Tran T."/>
            <person name="Druce J."/>
        </authorList>
    </citation>
    <scope>NUCLEOTIDE SEQUENCE</scope>
    <source>
        <strain evidence="1">UCB-OBI-ISO-001</strain>
        <tissue evidence="1">Gonad</tissue>
    </source>
</reference>
<dbReference type="STRING" id="37653.A0A0L8I0N4"/>
<dbReference type="PANTHER" id="PTHR45913:SF22">
    <property type="entry name" value="SCAN BOX DOMAIN-CONTAINING PROTEIN"/>
    <property type="match status" value="1"/>
</dbReference>
<organism evidence="1">
    <name type="scientific">Octopus bimaculoides</name>
    <name type="common">California two-spotted octopus</name>
    <dbReference type="NCBI Taxonomy" id="37653"/>
    <lineage>
        <taxon>Eukaryota</taxon>
        <taxon>Metazoa</taxon>
        <taxon>Spiralia</taxon>
        <taxon>Lophotrochozoa</taxon>
        <taxon>Mollusca</taxon>
        <taxon>Cephalopoda</taxon>
        <taxon>Coleoidea</taxon>
        <taxon>Octopodiformes</taxon>
        <taxon>Octopoda</taxon>
        <taxon>Incirrata</taxon>
        <taxon>Octopodidae</taxon>
        <taxon>Octopus</taxon>
    </lineage>
</organism>
<dbReference type="PANTHER" id="PTHR45913">
    <property type="entry name" value="EPM2A-INTERACTING PROTEIN 1"/>
    <property type="match status" value="1"/>
</dbReference>
<evidence type="ECO:0008006" key="2">
    <source>
        <dbReference type="Google" id="ProtNLM"/>
    </source>
</evidence>